<evidence type="ECO:0000256" key="1">
    <source>
        <dbReference type="SAM" id="MobiDB-lite"/>
    </source>
</evidence>
<dbReference type="STRING" id="84531.LA76x_5167"/>
<proteinExistence type="predicted"/>
<keyword evidence="3" id="KW-1185">Reference proteome</keyword>
<evidence type="ECO:0000313" key="2">
    <source>
        <dbReference type="EMBL" id="ALN83269.1"/>
    </source>
</evidence>
<feature type="region of interest" description="Disordered" evidence="1">
    <location>
        <begin position="29"/>
        <end position="48"/>
    </location>
</feature>
<dbReference type="EMBL" id="CP011129">
    <property type="protein sequence ID" value="ALN83269.1"/>
    <property type="molecule type" value="Genomic_DNA"/>
</dbReference>
<reference evidence="2 3" key="1">
    <citation type="journal article" date="2015" name="BMC Genomics">
        <title>Comparative genomics and metabolic profiling of the genus Lysobacter.</title>
        <authorList>
            <person name="de Bruijn I."/>
            <person name="Cheng X."/>
            <person name="de Jager V."/>
            <person name="Exposito R.G."/>
            <person name="Watrous J."/>
            <person name="Patel N."/>
            <person name="Postma J."/>
            <person name="Dorrestein P.C."/>
            <person name="Kobayashi D."/>
            <person name="Raaijmakers J.M."/>
        </authorList>
    </citation>
    <scope>NUCLEOTIDE SEQUENCE [LARGE SCALE GENOMIC DNA]</scope>
    <source>
        <strain evidence="2 3">76</strain>
    </source>
</reference>
<name>A0A0S2FID3_LYSAN</name>
<dbReference type="KEGG" id="lab:LA76x_5167"/>
<protein>
    <submittedName>
        <fullName evidence="2">Uncharacterized protein</fullName>
    </submittedName>
</protein>
<sequence length="48" mass="5273">MQRRSIHLESLSSLACKRRAFLPYPASVPCESLNKPVHTGPAPQGDEP</sequence>
<gene>
    <name evidence="2" type="ORF">LA76x_5167</name>
</gene>
<organism evidence="2 3">
    <name type="scientific">Lysobacter antibioticus</name>
    <dbReference type="NCBI Taxonomy" id="84531"/>
    <lineage>
        <taxon>Bacteria</taxon>
        <taxon>Pseudomonadati</taxon>
        <taxon>Pseudomonadota</taxon>
        <taxon>Gammaproteobacteria</taxon>
        <taxon>Lysobacterales</taxon>
        <taxon>Lysobacteraceae</taxon>
        <taxon>Lysobacter</taxon>
    </lineage>
</organism>
<accession>A0A0S2FID3</accession>
<dbReference type="AlphaFoldDB" id="A0A0S2FID3"/>
<evidence type="ECO:0000313" key="3">
    <source>
        <dbReference type="Proteomes" id="UP000060787"/>
    </source>
</evidence>
<dbReference type="Proteomes" id="UP000060787">
    <property type="component" value="Chromosome"/>
</dbReference>